<dbReference type="PANTHER" id="PTHR11946">
    <property type="entry name" value="VALYL-TRNA SYNTHETASES"/>
    <property type="match status" value="1"/>
</dbReference>
<dbReference type="InterPro" id="IPR002300">
    <property type="entry name" value="aa-tRNA-synth_Ia"/>
</dbReference>
<evidence type="ECO:0000256" key="6">
    <source>
        <dbReference type="ARBA" id="ARBA00023146"/>
    </source>
</evidence>
<dbReference type="PRINTS" id="PR00986">
    <property type="entry name" value="TRNASYNTHVAL"/>
</dbReference>
<dbReference type="Proteomes" id="UP000189666">
    <property type="component" value="Chromosome"/>
</dbReference>
<keyword evidence="9" id="KW-0812">Transmembrane</keyword>
<feature type="domain" description="Aminoacyl-tRNA synthetase class Ia" evidence="10">
    <location>
        <begin position="381"/>
        <end position="470"/>
    </location>
</feature>
<evidence type="ECO:0000313" key="12">
    <source>
        <dbReference type="Proteomes" id="UP000189666"/>
    </source>
</evidence>
<comment type="similarity">
    <text evidence="8">Belongs to the class-I aminoacyl-tRNA synthetase family.</text>
</comment>
<proteinExistence type="inferred from homology"/>
<dbReference type="Gene3D" id="3.40.50.620">
    <property type="entry name" value="HUPs"/>
    <property type="match status" value="2"/>
</dbReference>
<evidence type="ECO:0000256" key="4">
    <source>
        <dbReference type="ARBA" id="ARBA00022840"/>
    </source>
</evidence>
<accession>A0A1U9RRL0</accession>
<dbReference type="GO" id="GO:0006438">
    <property type="term" value="P:valyl-tRNA aminoacylation"/>
    <property type="evidence" value="ECO:0007669"/>
    <property type="project" value="InterPro"/>
</dbReference>
<dbReference type="GO" id="GO:0005524">
    <property type="term" value="F:ATP binding"/>
    <property type="evidence" value="ECO:0007669"/>
    <property type="project" value="UniProtKB-KW"/>
</dbReference>
<organism evidence="11 12">
    <name type="scientific">Carsonella ruddii</name>
    <dbReference type="NCBI Taxonomy" id="114186"/>
    <lineage>
        <taxon>Bacteria</taxon>
        <taxon>Pseudomonadati</taxon>
        <taxon>Pseudomonadota</taxon>
        <taxon>Gammaproteobacteria</taxon>
        <taxon>Oceanospirillales</taxon>
        <taxon>Halomonadaceae</taxon>
        <taxon>Zymobacter group</taxon>
        <taxon>Candidatus Carsonella</taxon>
    </lineage>
</organism>
<sequence length="628" mass="77727">MIKIHIYHKKKFFFIVLPPPNITGEMHIGHFFQYFIIDIIIKWKILQEYKINYIFGFDHAGISAIIKFKKIKNIIKKKKKIIDNFIYQLKYINFIVLNKKIIFTLNKNYKKFIQTKFIEFYKKGLIYIDKKLLNFNKKHGIISDFEIYKKIYKKYLFYIKYKNKKNFLISTSNLISILYNTFCIFNFKINLKKINSPFKIKIPIYYLKKTINNFSKIIKLSPNINNFDFLICKNIKENILINNEKNIFLYKINNFHKKIKKIFLNNKINISKIFFFLKNNNYIVCIKKYKSFKNLHKFKNFIINNSFFDQCFLKIKKIIYFKKIFNLINIKPEKYKKLFFIWIKNMSNWCISRNIKWGTKIPIFYDKEKNLFLKKYFRLYKYKKIYEVFDTWFNSSFWILFSYYKQKNKQDILISGFDIIFFWIIKMIINNIFFKKKILIKNIIIHGLLRDKNNKKISKTTNNVINFIHIKKNINKVKKMLLKNIFIDNNLNNICINFKKKYLLKKTNNFNCLFQIFIFYKIKKKNILNFNNNNYNYYNIFFLKKNIFSKKIYLLFIKFFFPKKNFLNIKKWNFTINNYMYKIKFNYFLLIKIKNKNFLIKKKFFLNYFEILYNIKLIFYVKYKNKIF</sequence>
<evidence type="ECO:0000256" key="2">
    <source>
        <dbReference type="ARBA" id="ARBA00022598"/>
    </source>
</evidence>
<keyword evidence="6 8" id="KW-0030">Aminoacyl-tRNA synthetase</keyword>
<dbReference type="PROSITE" id="PS00178">
    <property type="entry name" value="AA_TRNA_LIGASE_I"/>
    <property type="match status" value="1"/>
</dbReference>
<evidence type="ECO:0000256" key="3">
    <source>
        <dbReference type="ARBA" id="ARBA00022741"/>
    </source>
</evidence>
<feature type="transmembrane region" description="Helical" evidence="9">
    <location>
        <begin position="167"/>
        <end position="187"/>
    </location>
</feature>
<feature type="transmembrane region" description="Helical" evidence="9">
    <location>
        <begin position="412"/>
        <end position="434"/>
    </location>
</feature>
<dbReference type="AlphaFoldDB" id="A0A1U9RRL0"/>
<evidence type="ECO:0000256" key="9">
    <source>
        <dbReference type="SAM" id="Phobius"/>
    </source>
</evidence>
<dbReference type="SUPFAM" id="SSF52374">
    <property type="entry name" value="Nucleotidylyl transferase"/>
    <property type="match status" value="1"/>
</dbReference>
<gene>
    <name evidence="11" type="ORF">BW244_0126</name>
</gene>
<keyword evidence="5 8" id="KW-0648">Protein biosynthesis</keyword>
<dbReference type="Pfam" id="PF00133">
    <property type="entry name" value="tRNA-synt_1"/>
    <property type="match status" value="2"/>
</dbReference>
<dbReference type="EC" id="6.1.1.9" evidence="1"/>
<keyword evidence="9" id="KW-1133">Transmembrane helix</keyword>
<evidence type="ECO:0000313" key="11">
    <source>
        <dbReference type="EMBL" id="AQU89544.1"/>
    </source>
</evidence>
<protein>
    <recommendedName>
        <fullName evidence="1">valine--tRNA ligase</fullName>
        <ecNumber evidence="1">6.1.1.9</ecNumber>
    </recommendedName>
    <alternativeName>
        <fullName evidence="7">Valyl-tRNA synthetase</fullName>
    </alternativeName>
</protein>
<evidence type="ECO:0000259" key="10">
    <source>
        <dbReference type="Pfam" id="PF00133"/>
    </source>
</evidence>
<keyword evidence="9" id="KW-0472">Membrane</keyword>
<feature type="transmembrane region" description="Helical" evidence="9">
    <location>
        <begin position="604"/>
        <end position="623"/>
    </location>
</feature>
<keyword evidence="3 8" id="KW-0547">Nucleotide-binding</keyword>
<dbReference type="PANTHER" id="PTHR11946:SF93">
    <property type="entry name" value="VALINE--TRNA LIGASE, CHLOROPLASTIC_MITOCHONDRIAL 2"/>
    <property type="match status" value="1"/>
</dbReference>
<dbReference type="EMBL" id="CP019943">
    <property type="protein sequence ID" value="AQU89544.1"/>
    <property type="molecule type" value="Genomic_DNA"/>
</dbReference>
<evidence type="ECO:0000256" key="5">
    <source>
        <dbReference type="ARBA" id="ARBA00022917"/>
    </source>
</evidence>
<dbReference type="GO" id="GO:0005829">
    <property type="term" value="C:cytosol"/>
    <property type="evidence" value="ECO:0007669"/>
    <property type="project" value="TreeGrafter"/>
</dbReference>
<reference evidence="11 12" key="1">
    <citation type="submission" date="2017-02" db="EMBL/GenBank/DDBJ databases">
        <title>Complete Genome of Candidatus Carsonella ruddii strain BC, a Nutritional Endosymbiont of Bactericera cockerelli.</title>
        <authorList>
            <person name="Riley A.B."/>
            <person name="Kim D.H."/>
            <person name="Hansen A.K."/>
        </authorList>
    </citation>
    <scope>NUCLEOTIDE SEQUENCE [LARGE SCALE GENOMIC DNA]</scope>
    <source>
        <strain evidence="11 12">BC</strain>
    </source>
</reference>
<dbReference type="RefSeq" id="WP_211118381.1">
    <property type="nucleotide sequence ID" value="NZ_CP019943.1"/>
</dbReference>
<dbReference type="GO" id="GO:0004832">
    <property type="term" value="F:valine-tRNA ligase activity"/>
    <property type="evidence" value="ECO:0007669"/>
    <property type="project" value="UniProtKB-EC"/>
</dbReference>
<feature type="domain" description="Aminoacyl-tRNA synthetase class Ia" evidence="10">
    <location>
        <begin position="9"/>
        <end position="370"/>
    </location>
</feature>
<evidence type="ECO:0000256" key="1">
    <source>
        <dbReference type="ARBA" id="ARBA00013169"/>
    </source>
</evidence>
<evidence type="ECO:0000256" key="8">
    <source>
        <dbReference type="RuleBase" id="RU363035"/>
    </source>
</evidence>
<name>A0A1U9RRL0_CARRU</name>
<keyword evidence="4 8" id="KW-0067">ATP-binding</keyword>
<dbReference type="InterPro" id="IPR001412">
    <property type="entry name" value="aa-tRNA-synth_I_CS"/>
</dbReference>
<evidence type="ECO:0000256" key="7">
    <source>
        <dbReference type="ARBA" id="ARBA00029936"/>
    </source>
</evidence>
<dbReference type="InterPro" id="IPR002303">
    <property type="entry name" value="Valyl-tRNA_ligase"/>
</dbReference>
<dbReference type="InterPro" id="IPR014729">
    <property type="entry name" value="Rossmann-like_a/b/a_fold"/>
</dbReference>
<keyword evidence="2 8" id="KW-0436">Ligase</keyword>